<dbReference type="EMBL" id="PDTV01000004">
    <property type="protein sequence ID" value="PIE83650.1"/>
    <property type="molecule type" value="Genomic_DNA"/>
</dbReference>
<dbReference type="Pfam" id="PF00581">
    <property type="entry name" value="Rhodanese"/>
    <property type="match status" value="2"/>
</dbReference>
<reference evidence="3 4" key="1">
    <citation type="submission" date="2017-10" db="EMBL/GenBank/DDBJ databases">
        <title>Novel microbial diversity and functional potential in the marine mammal oral microbiome.</title>
        <authorList>
            <person name="Dudek N.K."/>
            <person name="Sun C.L."/>
            <person name="Burstein D."/>
            <person name="Kantor R.S."/>
            <person name="Aliaga Goltsman D.S."/>
            <person name="Bik E.M."/>
            <person name="Thomas B.C."/>
            <person name="Banfield J.F."/>
            <person name="Relman D.A."/>
        </authorList>
    </citation>
    <scope>NUCLEOTIDE SEQUENCE [LARGE SCALE GENOMIC DNA]</scope>
    <source>
        <strain evidence="3">DOLJORAL78_50_517</strain>
    </source>
</reference>
<gene>
    <name evidence="3" type="ORF">CSA09_00730</name>
</gene>
<dbReference type="SMART" id="SM00450">
    <property type="entry name" value="RHOD"/>
    <property type="match status" value="2"/>
</dbReference>
<dbReference type="InterPro" id="IPR036873">
    <property type="entry name" value="Rhodanese-like_dom_sf"/>
</dbReference>
<dbReference type="InterPro" id="IPR001763">
    <property type="entry name" value="Rhodanese-like_dom"/>
</dbReference>
<comment type="caution">
    <text evidence="3">The sequence shown here is derived from an EMBL/GenBank/DDBJ whole genome shotgun (WGS) entry which is preliminary data.</text>
</comment>
<keyword evidence="1" id="KW-0677">Repeat</keyword>
<dbReference type="SUPFAM" id="SSF52821">
    <property type="entry name" value="Rhodanese/Cell cycle control phosphatase"/>
    <property type="match status" value="2"/>
</dbReference>
<dbReference type="PANTHER" id="PTHR43855">
    <property type="entry name" value="THIOSULFATE SULFURTRANSFERASE"/>
    <property type="match status" value="1"/>
</dbReference>
<sequence length="276" mass="30399">MTDLTPLIETEQLQMHLDNPNVLVVDLSNPATYTAGHIVGAVHLDYAHLVRAEPPATGLLPTGTQIGRTLSRIGLKPEQHVVAYDDEGNGRASRLLWTLAVLGHTQASLLNGGRLAWQTAGGSLETRLHQPAPSHYPARFSHLSALADRDYIIKRLGQSDVVLLDTRSPAEYSGQDQRAAHSGHIPGAINLNWTDTMNPQQQLRYLPDPALQTLLDSRGVTPDKEIIVYCQTHHRSAHTYWLLHHLGYPRIRGYVGAWSEWGNDPDLPRSAASPAL</sequence>
<dbReference type="CDD" id="cd01449">
    <property type="entry name" value="TST_Repeat_2"/>
    <property type="match status" value="1"/>
</dbReference>
<dbReference type="PROSITE" id="PS50206">
    <property type="entry name" value="RHODANESE_3"/>
    <property type="match status" value="2"/>
</dbReference>
<proteinExistence type="predicted"/>
<dbReference type="Proteomes" id="UP000229278">
    <property type="component" value="Unassembled WGS sequence"/>
</dbReference>
<evidence type="ECO:0000259" key="2">
    <source>
        <dbReference type="PROSITE" id="PS50206"/>
    </source>
</evidence>
<organism evidence="3 4">
    <name type="scientific">Candidatus Contendibacter odensensis</name>
    <dbReference type="NCBI Taxonomy" id="1400860"/>
    <lineage>
        <taxon>Bacteria</taxon>
        <taxon>Pseudomonadati</taxon>
        <taxon>Pseudomonadota</taxon>
        <taxon>Gammaproteobacteria</taxon>
        <taxon>Candidatus Competibacteraceae</taxon>
        <taxon>Candidatus Contendibacter</taxon>
    </lineage>
</organism>
<evidence type="ECO:0000256" key="1">
    <source>
        <dbReference type="ARBA" id="ARBA00022737"/>
    </source>
</evidence>
<dbReference type="CDD" id="cd01448">
    <property type="entry name" value="TST_Repeat_1"/>
    <property type="match status" value="1"/>
</dbReference>
<keyword evidence="3" id="KW-0808">Transferase</keyword>
<dbReference type="InterPro" id="IPR051126">
    <property type="entry name" value="Thiosulfate_sulfurtransferase"/>
</dbReference>
<protein>
    <submittedName>
        <fullName evidence="3">Thiosulfate sulfurtransferase</fullName>
    </submittedName>
</protein>
<dbReference type="Gene3D" id="3.40.250.10">
    <property type="entry name" value="Rhodanese-like domain"/>
    <property type="match status" value="2"/>
</dbReference>
<evidence type="ECO:0000313" key="4">
    <source>
        <dbReference type="Proteomes" id="UP000229278"/>
    </source>
</evidence>
<evidence type="ECO:0000313" key="3">
    <source>
        <dbReference type="EMBL" id="PIE83650.1"/>
    </source>
</evidence>
<dbReference type="GO" id="GO:0016740">
    <property type="term" value="F:transferase activity"/>
    <property type="evidence" value="ECO:0007669"/>
    <property type="project" value="UniProtKB-KW"/>
</dbReference>
<feature type="domain" description="Rhodanese" evidence="2">
    <location>
        <begin position="18"/>
        <end position="126"/>
    </location>
</feature>
<dbReference type="AlphaFoldDB" id="A0A2G6PHC2"/>
<name>A0A2G6PHC2_9GAMM</name>
<accession>A0A2G6PHC2</accession>
<feature type="domain" description="Rhodanese" evidence="2">
    <location>
        <begin position="157"/>
        <end position="270"/>
    </location>
</feature>
<dbReference type="PANTHER" id="PTHR43855:SF1">
    <property type="entry name" value="THIOSULFATE SULFURTRANSFERASE"/>
    <property type="match status" value="1"/>
</dbReference>